<feature type="domain" description="Major facilitator superfamily (MFS) profile" evidence="8">
    <location>
        <begin position="9"/>
        <end position="400"/>
    </location>
</feature>
<dbReference type="EMBL" id="SIJB01000081">
    <property type="protein sequence ID" value="NBI31267.1"/>
    <property type="molecule type" value="Genomic_DNA"/>
</dbReference>
<evidence type="ECO:0000256" key="3">
    <source>
        <dbReference type="ARBA" id="ARBA00022475"/>
    </source>
</evidence>
<comment type="subcellular location">
    <subcellularLocation>
        <location evidence="1">Cell membrane</location>
        <topology evidence="1">Multi-pass membrane protein</topology>
    </subcellularLocation>
</comment>
<feature type="transmembrane region" description="Helical" evidence="7">
    <location>
        <begin position="375"/>
        <end position="395"/>
    </location>
</feature>
<dbReference type="Pfam" id="PF07690">
    <property type="entry name" value="MFS_1"/>
    <property type="match status" value="1"/>
</dbReference>
<feature type="transmembrane region" description="Helical" evidence="7">
    <location>
        <begin position="42"/>
        <end position="63"/>
    </location>
</feature>
<keyword evidence="2" id="KW-0813">Transport</keyword>
<organism evidence="9 10">
    <name type="scientific">Chengkuizengella marina</name>
    <dbReference type="NCBI Taxonomy" id="2507566"/>
    <lineage>
        <taxon>Bacteria</taxon>
        <taxon>Bacillati</taxon>
        <taxon>Bacillota</taxon>
        <taxon>Bacilli</taxon>
        <taxon>Bacillales</taxon>
        <taxon>Paenibacillaceae</taxon>
        <taxon>Chengkuizengella</taxon>
    </lineage>
</organism>
<feature type="transmembrane region" description="Helical" evidence="7">
    <location>
        <begin position="312"/>
        <end position="329"/>
    </location>
</feature>
<dbReference type="InterPro" id="IPR020846">
    <property type="entry name" value="MFS_dom"/>
</dbReference>
<dbReference type="CDD" id="cd06173">
    <property type="entry name" value="MFS_MefA_like"/>
    <property type="match status" value="1"/>
</dbReference>
<evidence type="ECO:0000256" key="5">
    <source>
        <dbReference type="ARBA" id="ARBA00022989"/>
    </source>
</evidence>
<dbReference type="PANTHER" id="PTHR23513">
    <property type="entry name" value="INTEGRAL MEMBRANE EFFLUX PROTEIN-RELATED"/>
    <property type="match status" value="1"/>
</dbReference>
<evidence type="ECO:0000256" key="1">
    <source>
        <dbReference type="ARBA" id="ARBA00004651"/>
    </source>
</evidence>
<dbReference type="InterPro" id="IPR036259">
    <property type="entry name" value="MFS_trans_sf"/>
</dbReference>
<feature type="transmembrane region" description="Helical" evidence="7">
    <location>
        <begin position="101"/>
        <end position="120"/>
    </location>
</feature>
<dbReference type="SUPFAM" id="SSF103473">
    <property type="entry name" value="MFS general substrate transporter"/>
    <property type="match status" value="1"/>
</dbReference>
<dbReference type="OrthoDB" id="9775268at2"/>
<gene>
    <name evidence="9" type="ORF">ERL59_20280</name>
</gene>
<dbReference type="RefSeq" id="WP_160648088.1">
    <property type="nucleotide sequence ID" value="NZ_SIJB01000081.1"/>
</dbReference>
<keyword evidence="5 7" id="KW-1133">Transmembrane helix</keyword>
<evidence type="ECO:0000313" key="9">
    <source>
        <dbReference type="EMBL" id="NBI31267.1"/>
    </source>
</evidence>
<comment type="caution">
    <text evidence="9">The sequence shown here is derived from an EMBL/GenBank/DDBJ whole genome shotgun (WGS) entry which is preliminary data.</text>
</comment>
<dbReference type="AlphaFoldDB" id="A0A6N9Q8R8"/>
<sequence length="418" mass="46573">MSLIVQDQRFLKILTANIFSSIGSGITMIAIPWMIVTGENGASTFGLISLLLTMMLFLIAPIIGNLIDQYSRKKLLLWSEMIGFIVIGLFAFIGFVNGGYATWQLVVLFASGMLYYSLFYPTMFAMNQEIFEPRQYKSLNGIMEIQGQLSSVIAGGVATLLIEAIDLYWILVIDASTYAIAFIILYTIPYLKKNQSTKTNSDASFWEKMREGYEYLKERPLLFLFLISAFIPFVIVMITNYVFPIYIESTLQAGGNVYGAHEMIFGVGALLAGITVPFLISKLGNVKIVLFGIFMFMLSMILTTIFPITTLFIIVSLFFGLANAGTRVARNTLMMEMIPNDKIGRVESLFRSIGLAIRITLIGSFTVIIPQSGTFSSLSILSIILITSVITAWIGRQYFKKDTSSIINSKVVNVQTQK</sequence>
<accession>A0A6N9Q8R8</accession>
<feature type="transmembrane region" description="Helical" evidence="7">
    <location>
        <begin position="75"/>
        <end position="95"/>
    </location>
</feature>
<dbReference type="GO" id="GO:0005886">
    <property type="term" value="C:plasma membrane"/>
    <property type="evidence" value="ECO:0007669"/>
    <property type="project" value="UniProtKB-SubCell"/>
</dbReference>
<feature type="transmembrane region" description="Helical" evidence="7">
    <location>
        <begin position="168"/>
        <end position="188"/>
    </location>
</feature>
<name>A0A6N9Q8R8_9BACL</name>
<dbReference type="GO" id="GO:0022857">
    <property type="term" value="F:transmembrane transporter activity"/>
    <property type="evidence" value="ECO:0007669"/>
    <property type="project" value="InterPro"/>
</dbReference>
<proteinExistence type="predicted"/>
<dbReference type="Proteomes" id="UP000448943">
    <property type="component" value="Unassembled WGS sequence"/>
</dbReference>
<keyword evidence="3" id="KW-1003">Cell membrane</keyword>
<evidence type="ECO:0000256" key="2">
    <source>
        <dbReference type="ARBA" id="ARBA00022448"/>
    </source>
</evidence>
<feature type="transmembrane region" description="Helical" evidence="7">
    <location>
        <begin position="349"/>
        <end position="369"/>
    </location>
</feature>
<dbReference type="InterPro" id="IPR011701">
    <property type="entry name" value="MFS"/>
</dbReference>
<feature type="transmembrane region" description="Helical" evidence="7">
    <location>
        <begin position="12"/>
        <end position="36"/>
    </location>
</feature>
<evidence type="ECO:0000256" key="4">
    <source>
        <dbReference type="ARBA" id="ARBA00022692"/>
    </source>
</evidence>
<dbReference type="PROSITE" id="PS50850">
    <property type="entry name" value="MFS"/>
    <property type="match status" value="1"/>
</dbReference>
<evidence type="ECO:0000256" key="7">
    <source>
        <dbReference type="SAM" id="Phobius"/>
    </source>
</evidence>
<protein>
    <submittedName>
        <fullName evidence="9">MFS transporter</fullName>
    </submittedName>
</protein>
<feature type="transmembrane region" description="Helical" evidence="7">
    <location>
        <begin position="263"/>
        <end position="281"/>
    </location>
</feature>
<feature type="transmembrane region" description="Helical" evidence="7">
    <location>
        <begin position="141"/>
        <end position="162"/>
    </location>
</feature>
<evidence type="ECO:0000256" key="6">
    <source>
        <dbReference type="ARBA" id="ARBA00023136"/>
    </source>
</evidence>
<evidence type="ECO:0000259" key="8">
    <source>
        <dbReference type="PROSITE" id="PS50850"/>
    </source>
</evidence>
<keyword evidence="4 7" id="KW-0812">Transmembrane</keyword>
<keyword evidence="6 7" id="KW-0472">Membrane</keyword>
<feature type="transmembrane region" description="Helical" evidence="7">
    <location>
        <begin position="221"/>
        <end position="243"/>
    </location>
</feature>
<feature type="transmembrane region" description="Helical" evidence="7">
    <location>
        <begin position="288"/>
        <end position="306"/>
    </location>
</feature>
<dbReference type="Gene3D" id="1.20.1250.20">
    <property type="entry name" value="MFS general substrate transporter like domains"/>
    <property type="match status" value="1"/>
</dbReference>
<evidence type="ECO:0000313" key="10">
    <source>
        <dbReference type="Proteomes" id="UP000448943"/>
    </source>
</evidence>
<reference evidence="9 10" key="1">
    <citation type="submission" date="2019-01" db="EMBL/GenBank/DDBJ databases">
        <title>Chengkuizengella sp. nov., isolated from deep-sea sediment of East Pacific Ocean.</title>
        <authorList>
            <person name="Yang J."/>
            <person name="Lai Q."/>
            <person name="Shao Z."/>
        </authorList>
    </citation>
    <scope>NUCLEOTIDE SEQUENCE [LARGE SCALE GENOMIC DNA]</scope>
    <source>
        <strain evidence="9 10">YPA3-1-1</strain>
    </source>
</reference>
<dbReference type="PANTHER" id="PTHR23513:SF11">
    <property type="entry name" value="STAPHYLOFERRIN A TRANSPORTER"/>
    <property type="match status" value="1"/>
</dbReference>
<keyword evidence="10" id="KW-1185">Reference proteome</keyword>